<dbReference type="AlphaFoldDB" id="A0AAI9V5R6"/>
<proteinExistence type="predicted"/>
<gene>
    <name evidence="1" type="ORF">CCUS01_17366</name>
</gene>
<name>A0AAI9V5R6_9PEZI</name>
<dbReference type="EMBL" id="MPDP01000196">
    <property type="protein sequence ID" value="KAK1471748.1"/>
    <property type="molecule type" value="Genomic_DNA"/>
</dbReference>
<feature type="non-terminal residue" evidence="1">
    <location>
        <position position="1"/>
    </location>
</feature>
<accession>A0AAI9V5R6</accession>
<dbReference type="Proteomes" id="UP001239213">
    <property type="component" value="Unassembled WGS sequence"/>
</dbReference>
<keyword evidence="2" id="KW-1185">Reference proteome</keyword>
<comment type="caution">
    <text evidence="1">The sequence shown here is derived from an EMBL/GenBank/DDBJ whole genome shotgun (WGS) entry which is preliminary data.</text>
</comment>
<evidence type="ECO:0000313" key="1">
    <source>
        <dbReference type="EMBL" id="KAK1471748.1"/>
    </source>
</evidence>
<reference evidence="1" key="1">
    <citation type="submission" date="2016-11" db="EMBL/GenBank/DDBJ databases">
        <title>The genome sequence of Colletotrichum cuscutae.</title>
        <authorList>
            <person name="Baroncelli R."/>
        </authorList>
    </citation>
    <scope>NUCLEOTIDE SEQUENCE</scope>
    <source>
        <strain evidence="1">IMI 304802</strain>
    </source>
</reference>
<sequence>CKVPSSCCFSPPYGVAGCVLCSSLRNRPSSGRPADYFFPDTLVVDTTLPTFLTATCNSPRPGWAAFEAPMKRATMLKERSRREVRCRAVVRSLCRKPRGRARSCTEEP</sequence>
<organism evidence="1 2">
    <name type="scientific">Colletotrichum cuscutae</name>
    <dbReference type="NCBI Taxonomy" id="1209917"/>
    <lineage>
        <taxon>Eukaryota</taxon>
        <taxon>Fungi</taxon>
        <taxon>Dikarya</taxon>
        <taxon>Ascomycota</taxon>
        <taxon>Pezizomycotina</taxon>
        <taxon>Sordariomycetes</taxon>
        <taxon>Hypocreomycetidae</taxon>
        <taxon>Glomerellales</taxon>
        <taxon>Glomerellaceae</taxon>
        <taxon>Colletotrichum</taxon>
        <taxon>Colletotrichum acutatum species complex</taxon>
    </lineage>
</organism>
<evidence type="ECO:0000313" key="2">
    <source>
        <dbReference type="Proteomes" id="UP001239213"/>
    </source>
</evidence>
<protein>
    <submittedName>
        <fullName evidence="1">Uncharacterized protein</fullName>
    </submittedName>
</protein>